<feature type="region of interest" description="Disordered" evidence="1">
    <location>
        <begin position="479"/>
        <end position="508"/>
    </location>
</feature>
<sequence>MSARERVPTEIWLEIFGHLPRSSLKQTSLTQREFKIPSRTLLFDHFRLQPYASHYARSGAVPHTPAVVQRNLERLDFWSSAEIAPLVREYSIAVEQITDLPAKTDTSPFVVLAAFFDRFERLTGLKKLSAQGVHFSQTGVIGLCRSSVLVDLEVKHCYIMPGERIDTTGLQLRLSRFRYSHPWSGTRPNPADVEKPDLWIPLLHPEHLRVLHVWVDPQLKVMSETMALGPTFPHVHKLITSVDPGTLARNRLAWDKFPGVRTLDLMAWGYRIPPLGEAHPVLSPDVMPLLEEYIGLPHALHIFAARATLRRVHIDHCSLEQLISSLEWVQSPQVTSFSIDTLDVLDVSSLSVIFDSFPMLETMSILVLNNDDDDDGGEGGCPDSTVCTRRTKPSAVPTTNNSSGCKIFLPSRRINHTSDEPAVPNPGMGIRVPLRRPAGIHRRLAEIPAMRKKLRERCPALRKLWLEGIHFVSTWRLHDEDEDEEGEEKTTLGTIGSKGNGHEDFWDH</sequence>
<proteinExistence type="predicted"/>
<dbReference type="Proteomes" id="UP001221142">
    <property type="component" value="Unassembled WGS sequence"/>
</dbReference>
<keyword evidence="3" id="KW-1185">Reference proteome</keyword>
<evidence type="ECO:0000256" key="1">
    <source>
        <dbReference type="SAM" id="MobiDB-lite"/>
    </source>
</evidence>
<dbReference type="AlphaFoldDB" id="A0AAD7FYL3"/>
<evidence type="ECO:0000313" key="3">
    <source>
        <dbReference type="Proteomes" id="UP001221142"/>
    </source>
</evidence>
<reference evidence="2" key="1">
    <citation type="submission" date="2023-03" db="EMBL/GenBank/DDBJ databases">
        <title>Massive genome expansion in bonnet fungi (Mycena s.s.) driven by repeated elements and novel gene families across ecological guilds.</title>
        <authorList>
            <consortium name="Lawrence Berkeley National Laboratory"/>
            <person name="Harder C.B."/>
            <person name="Miyauchi S."/>
            <person name="Viragh M."/>
            <person name="Kuo A."/>
            <person name="Thoen E."/>
            <person name="Andreopoulos B."/>
            <person name="Lu D."/>
            <person name="Skrede I."/>
            <person name="Drula E."/>
            <person name="Henrissat B."/>
            <person name="Morin E."/>
            <person name="Kohler A."/>
            <person name="Barry K."/>
            <person name="LaButti K."/>
            <person name="Morin E."/>
            <person name="Salamov A."/>
            <person name="Lipzen A."/>
            <person name="Mereny Z."/>
            <person name="Hegedus B."/>
            <person name="Baldrian P."/>
            <person name="Stursova M."/>
            <person name="Weitz H."/>
            <person name="Taylor A."/>
            <person name="Grigoriev I.V."/>
            <person name="Nagy L.G."/>
            <person name="Martin F."/>
            <person name="Kauserud H."/>
        </authorList>
    </citation>
    <scope>NUCLEOTIDE SEQUENCE</scope>
    <source>
        <strain evidence="2">9284</strain>
    </source>
</reference>
<gene>
    <name evidence="2" type="ORF">FB45DRAFT_1116466</name>
</gene>
<evidence type="ECO:0000313" key="2">
    <source>
        <dbReference type="EMBL" id="KAJ7644746.1"/>
    </source>
</evidence>
<protein>
    <recommendedName>
        <fullName evidence="4">F-box domain-containing protein</fullName>
    </recommendedName>
</protein>
<accession>A0AAD7FYL3</accession>
<dbReference type="EMBL" id="JARKIF010000003">
    <property type="protein sequence ID" value="KAJ7644746.1"/>
    <property type="molecule type" value="Genomic_DNA"/>
</dbReference>
<comment type="caution">
    <text evidence="2">The sequence shown here is derived from an EMBL/GenBank/DDBJ whole genome shotgun (WGS) entry which is preliminary data.</text>
</comment>
<organism evidence="2 3">
    <name type="scientific">Roridomyces roridus</name>
    <dbReference type="NCBI Taxonomy" id="1738132"/>
    <lineage>
        <taxon>Eukaryota</taxon>
        <taxon>Fungi</taxon>
        <taxon>Dikarya</taxon>
        <taxon>Basidiomycota</taxon>
        <taxon>Agaricomycotina</taxon>
        <taxon>Agaricomycetes</taxon>
        <taxon>Agaricomycetidae</taxon>
        <taxon>Agaricales</taxon>
        <taxon>Marasmiineae</taxon>
        <taxon>Mycenaceae</taxon>
        <taxon>Roridomyces</taxon>
    </lineage>
</organism>
<name>A0AAD7FYL3_9AGAR</name>
<evidence type="ECO:0008006" key="4">
    <source>
        <dbReference type="Google" id="ProtNLM"/>
    </source>
</evidence>